<protein>
    <recommendedName>
        <fullName evidence="4">TRAP transporter solute receptor, TAXI family</fullName>
    </recommendedName>
</protein>
<dbReference type="Proteomes" id="UP000198707">
    <property type="component" value="Unassembled WGS sequence"/>
</dbReference>
<keyword evidence="3" id="KW-1185">Reference proteome</keyword>
<evidence type="ECO:0000313" key="2">
    <source>
        <dbReference type="EMBL" id="SEJ88412.1"/>
    </source>
</evidence>
<evidence type="ECO:0000256" key="1">
    <source>
        <dbReference type="SAM" id="MobiDB-lite"/>
    </source>
</evidence>
<sequence>MSSSPQSGAGGGGGGGGGAGGGRAGGRGWLAAALVAVTFVAGCATEGTVQPRPWHDGRIFLATGNTTGVYYQLGGGYADIISRHLPGYEARAEPTGASGENITRLVDGDMEIAFSLADTAADASAGRGAFSGRPQPVRALARVYSNYTHVIVRADAQVTDLSAVGGMRISTGSPKSGTDVIAGRMLTAAGLDPERDIRRARLSLPETVARMRAGTLDAMFFSGGLPTPGIADLLTSTPDRFALLPVANLIEPLSAAHGSVYTTAELPRDAYDTPSGTPTVTVANVILVSADMPDQLAYDLTRLLFTYQADLAAAHPEARNFDRQSAATTDPIPLHPGAARYYQGG</sequence>
<gene>
    <name evidence="2" type="ORF">SAMN05443287_109151</name>
</gene>
<name>A0A1H7CMQ1_9ACTN</name>
<feature type="region of interest" description="Disordered" evidence="1">
    <location>
        <begin position="1"/>
        <end position="21"/>
    </location>
</feature>
<accession>A0A1H7CMQ1</accession>
<dbReference type="NCBIfam" id="TIGR02122">
    <property type="entry name" value="TRAP_TAXI"/>
    <property type="match status" value="1"/>
</dbReference>
<evidence type="ECO:0000313" key="3">
    <source>
        <dbReference type="Proteomes" id="UP000198707"/>
    </source>
</evidence>
<organism evidence="2 3">
    <name type="scientific">Micromonospora phaseoli</name>
    <dbReference type="NCBI Taxonomy" id="1144548"/>
    <lineage>
        <taxon>Bacteria</taxon>
        <taxon>Bacillati</taxon>
        <taxon>Actinomycetota</taxon>
        <taxon>Actinomycetes</taxon>
        <taxon>Micromonosporales</taxon>
        <taxon>Micromonosporaceae</taxon>
        <taxon>Micromonospora</taxon>
    </lineage>
</organism>
<dbReference type="InterPro" id="IPR011852">
    <property type="entry name" value="TRAP_TAXI"/>
</dbReference>
<dbReference type="RefSeq" id="WP_092381957.1">
    <property type="nucleotide sequence ID" value="NZ_BOPI01000015.1"/>
</dbReference>
<proteinExistence type="predicted"/>
<reference evidence="3" key="1">
    <citation type="submission" date="2016-10" db="EMBL/GenBank/DDBJ databases">
        <authorList>
            <person name="Varghese N."/>
            <person name="Submissions S."/>
        </authorList>
    </citation>
    <scope>NUCLEOTIDE SEQUENCE [LARGE SCALE GENOMIC DNA]</scope>
    <source>
        <strain evidence="3">CGMCC 4.7038</strain>
    </source>
</reference>
<dbReference type="PANTHER" id="PTHR42941">
    <property type="entry name" value="SLL1037 PROTEIN"/>
    <property type="match status" value="1"/>
</dbReference>
<feature type="compositionally biased region" description="Gly residues" evidence="1">
    <location>
        <begin position="8"/>
        <end position="21"/>
    </location>
</feature>
<dbReference type="SUPFAM" id="SSF53850">
    <property type="entry name" value="Periplasmic binding protein-like II"/>
    <property type="match status" value="1"/>
</dbReference>
<dbReference type="OrthoDB" id="5582316at2"/>
<dbReference type="STRING" id="1144548.SAMN05443287_109151"/>
<dbReference type="Pfam" id="PF16868">
    <property type="entry name" value="NMT1_3"/>
    <property type="match status" value="1"/>
</dbReference>
<dbReference type="AlphaFoldDB" id="A0A1H7CMQ1"/>
<dbReference type="Gene3D" id="3.40.190.10">
    <property type="entry name" value="Periplasmic binding protein-like II"/>
    <property type="match status" value="2"/>
</dbReference>
<dbReference type="EMBL" id="FNYV01000009">
    <property type="protein sequence ID" value="SEJ88412.1"/>
    <property type="molecule type" value="Genomic_DNA"/>
</dbReference>
<dbReference type="CDD" id="cd13569">
    <property type="entry name" value="PBP2_TAXI_TRAP_like_1"/>
    <property type="match status" value="1"/>
</dbReference>
<dbReference type="PANTHER" id="PTHR42941:SF1">
    <property type="entry name" value="SLL1037 PROTEIN"/>
    <property type="match status" value="1"/>
</dbReference>
<evidence type="ECO:0008006" key="4">
    <source>
        <dbReference type="Google" id="ProtNLM"/>
    </source>
</evidence>